<feature type="repeat" description="WD" evidence="4">
    <location>
        <begin position="66"/>
        <end position="108"/>
    </location>
</feature>
<reference evidence="6" key="1">
    <citation type="submission" date="2017-02" db="UniProtKB">
        <authorList>
            <consortium name="WormBaseParasite"/>
        </authorList>
    </citation>
    <scope>IDENTIFICATION</scope>
</reference>
<protein>
    <submittedName>
        <fullName evidence="6">WD_REPEATS_REGION domain-containing protein</fullName>
    </submittedName>
</protein>
<accession>A0A0N4U7A2</accession>
<evidence type="ECO:0000313" key="5">
    <source>
        <dbReference type="Proteomes" id="UP000038040"/>
    </source>
</evidence>
<keyword evidence="2" id="KW-0677">Repeat</keyword>
<dbReference type="Pfam" id="PF00400">
    <property type="entry name" value="WD40"/>
    <property type="match status" value="3"/>
</dbReference>
<dbReference type="PANTHER" id="PTHR22839:SF0">
    <property type="entry name" value="THO COMPLEX SUBUNIT 3"/>
    <property type="match status" value="1"/>
</dbReference>
<organism evidence="5 6">
    <name type="scientific">Dracunculus medinensis</name>
    <name type="common">Guinea worm</name>
    <dbReference type="NCBI Taxonomy" id="318479"/>
    <lineage>
        <taxon>Eukaryota</taxon>
        <taxon>Metazoa</taxon>
        <taxon>Ecdysozoa</taxon>
        <taxon>Nematoda</taxon>
        <taxon>Chromadorea</taxon>
        <taxon>Rhabditida</taxon>
        <taxon>Spirurina</taxon>
        <taxon>Dracunculoidea</taxon>
        <taxon>Dracunculidae</taxon>
        <taxon>Dracunculus</taxon>
    </lineage>
</organism>
<dbReference type="AlphaFoldDB" id="A0A0N4U7A2"/>
<proteinExistence type="inferred from homology"/>
<dbReference type="SMART" id="SM00320">
    <property type="entry name" value="WD40"/>
    <property type="match status" value="4"/>
</dbReference>
<evidence type="ECO:0000313" key="6">
    <source>
        <dbReference type="WBParaSite" id="DME_0000285701-mRNA-1"/>
    </source>
</evidence>
<dbReference type="PROSITE" id="PS50294">
    <property type="entry name" value="WD_REPEATS_REGION"/>
    <property type="match status" value="1"/>
</dbReference>
<evidence type="ECO:0000256" key="4">
    <source>
        <dbReference type="PROSITE-ProRule" id="PRU00221"/>
    </source>
</evidence>
<dbReference type="InterPro" id="IPR001680">
    <property type="entry name" value="WD40_rpt"/>
</dbReference>
<dbReference type="Proteomes" id="UP000038040">
    <property type="component" value="Unplaced"/>
</dbReference>
<evidence type="ECO:0000256" key="3">
    <source>
        <dbReference type="ARBA" id="ARBA00046343"/>
    </source>
</evidence>
<dbReference type="GO" id="GO:0006406">
    <property type="term" value="P:mRNA export from nucleus"/>
    <property type="evidence" value="ECO:0007669"/>
    <property type="project" value="InterPro"/>
</dbReference>
<dbReference type="InterPro" id="IPR015943">
    <property type="entry name" value="WD40/YVTN_repeat-like_dom_sf"/>
</dbReference>
<keyword evidence="1 4" id="KW-0853">WD repeat</keyword>
<evidence type="ECO:0000256" key="1">
    <source>
        <dbReference type="ARBA" id="ARBA00022574"/>
    </source>
</evidence>
<dbReference type="GO" id="GO:0000445">
    <property type="term" value="C:THO complex part of transcription export complex"/>
    <property type="evidence" value="ECO:0007669"/>
    <property type="project" value="TreeGrafter"/>
</dbReference>
<dbReference type="PROSITE" id="PS00678">
    <property type="entry name" value="WD_REPEATS_1"/>
    <property type="match status" value="1"/>
</dbReference>
<dbReference type="PROSITE" id="PS50082">
    <property type="entry name" value="WD_REPEATS_2"/>
    <property type="match status" value="1"/>
</dbReference>
<dbReference type="InterPro" id="IPR040132">
    <property type="entry name" value="Tex1/THOC3"/>
</dbReference>
<dbReference type="InterPro" id="IPR019775">
    <property type="entry name" value="WD40_repeat_CS"/>
</dbReference>
<dbReference type="Gene3D" id="2.130.10.10">
    <property type="entry name" value="YVTN repeat-like/Quinoprotein amine dehydrogenase"/>
    <property type="match status" value="2"/>
</dbReference>
<dbReference type="InterPro" id="IPR036322">
    <property type="entry name" value="WD40_repeat_dom_sf"/>
</dbReference>
<name>A0A0N4U7A2_DRAME</name>
<sequence>LFLKSILAKEILSFNLYFLLTYNLKVPRPLTLSWNCEGTRLAAGAEKSVAVVTLDSSYRTKSIFHGYGHNEQVDQVAFHPSNPYLLASASADRTIRIWDIRQTRTHTRLTTKGNIFLKGDSQNLNVAWSPCGTYFVYGDKEDTLNLVDGRFLKTMKAEILKDETNEFAFDQSGKHLFVALGSGKLSIYRMPEVQLFRTIQAHSPQSTCVCVSLSPDGNRFAIGASDAICSVWLTQDLICEYNITRLDYPIRSVSFSADNQIIATASEDHSIDIAWADTGERVHEIRVNAETYTCVWHPNVHLLAYASAPPLDSRDREVTVKLFGFTA</sequence>
<dbReference type="SUPFAM" id="SSF50978">
    <property type="entry name" value="WD40 repeat-like"/>
    <property type="match status" value="1"/>
</dbReference>
<evidence type="ECO:0000256" key="2">
    <source>
        <dbReference type="ARBA" id="ARBA00022737"/>
    </source>
</evidence>
<dbReference type="PANTHER" id="PTHR22839">
    <property type="entry name" value="THO COMPLEX SUBUNIT 3 THO3"/>
    <property type="match status" value="1"/>
</dbReference>
<dbReference type="WBParaSite" id="DME_0000285701-mRNA-1">
    <property type="protein sequence ID" value="DME_0000285701-mRNA-1"/>
    <property type="gene ID" value="DME_0000285701"/>
</dbReference>
<comment type="similarity">
    <text evidence="3">Belongs to the THOC3 family.</text>
</comment>